<dbReference type="AlphaFoldDB" id="A0A5C3QFI3"/>
<dbReference type="EMBL" id="ML178851">
    <property type="protein sequence ID" value="TFK97093.1"/>
    <property type="molecule type" value="Genomic_DNA"/>
</dbReference>
<protein>
    <submittedName>
        <fullName evidence="1">Uncharacterized protein</fullName>
    </submittedName>
</protein>
<gene>
    <name evidence="1" type="ORF">BDV98DRAFT_575164</name>
</gene>
<evidence type="ECO:0000313" key="2">
    <source>
        <dbReference type="Proteomes" id="UP000305067"/>
    </source>
</evidence>
<name>A0A5C3QFI3_9AGAR</name>
<evidence type="ECO:0000313" key="1">
    <source>
        <dbReference type="EMBL" id="TFK97093.1"/>
    </source>
</evidence>
<keyword evidence="2" id="KW-1185">Reference proteome</keyword>
<dbReference type="OrthoDB" id="3022400at2759"/>
<sequence length="122" mass="13958">MSTSSLGHAERLLSEDILRIIFKDPIRTTPGEWDNSSPWVVSAVCQRWRNLALENPDLWSHIHFRPEFCTEPAELTRIRLSCARIEIKLLRSRSCSLNMTDGISTEGRDRLASTSTVCNPCW</sequence>
<reference evidence="1 2" key="1">
    <citation type="journal article" date="2019" name="Nat. Ecol. Evol.">
        <title>Megaphylogeny resolves global patterns of mushroom evolution.</title>
        <authorList>
            <person name="Varga T."/>
            <person name="Krizsan K."/>
            <person name="Foldi C."/>
            <person name="Dima B."/>
            <person name="Sanchez-Garcia M."/>
            <person name="Sanchez-Ramirez S."/>
            <person name="Szollosi G.J."/>
            <person name="Szarkandi J.G."/>
            <person name="Papp V."/>
            <person name="Albert L."/>
            <person name="Andreopoulos W."/>
            <person name="Angelini C."/>
            <person name="Antonin V."/>
            <person name="Barry K.W."/>
            <person name="Bougher N.L."/>
            <person name="Buchanan P."/>
            <person name="Buyck B."/>
            <person name="Bense V."/>
            <person name="Catcheside P."/>
            <person name="Chovatia M."/>
            <person name="Cooper J."/>
            <person name="Damon W."/>
            <person name="Desjardin D."/>
            <person name="Finy P."/>
            <person name="Geml J."/>
            <person name="Haridas S."/>
            <person name="Hughes K."/>
            <person name="Justo A."/>
            <person name="Karasinski D."/>
            <person name="Kautmanova I."/>
            <person name="Kiss B."/>
            <person name="Kocsube S."/>
            <person name="Kotiranta H."/>
            <person name="LaButti K.M."/>
            <person name="Lechner B.E."/>
            <person name="Liimatainen K."/>
            <person name="Lipzen A."/>
            <person name="Lukacs Z."/>
            <person name="Mihaltcheva S."/>
            <person name="Morgado L.N."/>
            <person name="Niskanen T."/>
            <person name="Noordeloos M.E."/>
            <person name="Ohm R.A."/>
            <person name="Ortiz-Santana B."/>
            <person name="Ovrebo C."/>
            <person name="Racz N."/>
            <person name="Riley R."/>
            <person name="Savchenko A."/>
            <person name="Shiryaev A."/>
            <person name="Soop K."/>
            <person name="Spirin V."/>
            <person name="Szebenyi C."/>
            <person name="Tomsovsky M."/>
            <person name="Tulloss R.E."/>
            <person name="Uehling J."/>
            <person name="Grigoriev I.V."/>
            <person name="Vagvolgyi C."/>
            <person name="Papp T."/>
            <person name="Martin F.M."/>
            <person name="Miettinen O."/>
            <person name="Hibbett D.S."/>
            <person name="Nagy L.G."/>
        </authorList>
    </citation>
    <scope>NUCLEOTIDE SEQUENCE [LARGE SCALE GENOMIC DNA]</scope>
    <source>
        <strain evidence="1 2">CBS 309.79</strain>
    </source>
</reference>
<dbReference type="Proteomes" id="UP000305067">
    <property type="component" value="Unassembled WGS sequence"/>
</dbReference>
<accession>A0A5C3QFI3</accession>
<proteinExistence type="predicted"/>
<organism evidence="1 2">
    <name type="scientific">Pterulicium gracile</name>
    <dbReference type="NCBI Taxonomy" id="1884261"/>
    <lineage>
        <taxon>Eukaryota</taxon>
        <taxon>Fungi</taxon>
        <taxon>Dikarya</taxon>
        <taxon>Basidiomycota</taxon>
        <taxon>Agaricomycotina</taxon>
        <taxon>Agaricomycetes</taxon>
        <taxon>Agaricomycetidae</taxon>
        <taxon>Agaricales</taxon>
        <taxon>Pleurotineae</taxon>
        <taxon>Pterulaceae</taxon>
        <taxon>Pterulicium</taxon>
    </lineage>
</organism>